<reference evidence="2" key="1">
    <citation type="submission" date="2022-04" db="EMBL/GenBank/DDBJ databases">
        <title>Carnegiea gigantea Genome sequencing and assembly v2.</title>
        <authorList>
            <person name="Copetti D."/>
            <person name="Sanderson M.J."/>
            <person name="Burquez A."/>
            <person name="Wojciechowski M.F."/>
        </authorList>
    </citation>
    <scope>NUCLEOTIDE SEQUENCE</scope>
    <source>
        <strain evidence="2">SGP5-SGP5p</strain>
        <tissue evidence="2">Aerial part</tissue>
    </source>
</reference>
<protein>
    <submittedName>
        <fullName evidence="2">Uncharacterized protein</fullName>
    </submittedName>
</protein>
<gene>
    <name evidence="2" type="ORF">Cgig2_014179</name>
</gene>
<evidence type="ECO:0000256" key="1">
    <source>
        <dbReference type="SAM" id="MobiDB-lite"/>
    </source>
</evidence>
<proteinExistence type="predicted"/>
<evidence type="ECO:0000313" key="2">
    <source>
        <dbReference type="EMBL" id="KAJ8438050.1"/>
    </source>
</evidence>
<dbReference type="AlphaFoldDB" id="A0A9Q1K707"/>
<organism evidence="2 3">
    <name type="scientific">Carnegiea gigantea</name>
    <dbReference type="NCBI Taxonomy" id="171969"/>
    <lineage>
        <taxon>Eukaryota</taxon>
        <taxon>Viridiplantae</taxon>
        <taxon>Streptophyta</taxon>
        <taxon>Embryophyta</taxon>
        <taxon>Tracheophyta</taxon>
        <taxon>Spermatophyta</taxon>
        <taxon>Magnoliopsida</taxon>
        <taxon>eudicotyledons</taxon>
        <taxon>Gunneridae</taxon>
        <taxon>Pentapetalae</taxon>
        <taxon>Caryophyllales</taxon>
        <taxon>Cactineae</taxon>
        <taxon>Cactaceae</taxon>
        <taxon>Cactoideae</taxon>
        <taxon>Echinocereeae</taxon>
        <taxon>Carnegiea</taxon>
    </lineage>
</organism>
<feature type="region of interest" description="Disordered" evidence="1">
    <location>
        <begin position="1"/>
        <end position="42"/>
    </location>
</feature>
<dbReference type="OrthoDB" id="1751168at2759"/>
<name>A0A9Q1K707_9CARY</name>
<accession>A0A9Q1K707</accession>
<evidence type="ECO:0000313" key="3">
    <source>
        <dbReference type="Proteomes" id="UP001153076"/>
    </source>
</evidence>
<dbReference type="EMBL" id="JAKOGI010000272">
    <property type="protein sequence ID" value="KAJ8438050.1"/>
    <property type="molecule type" value="Genomic_DNA"/>
</dbReference>
<sequence length="240" mass="26240">MPPPITICRPKLPPMATSRGGMGSNNSNRASKGQPLAAPAQPKHWSNRIAIGLAKRLCNHCVKTTMNISDTTMTIFDTTTTFQNQSSSSPSSLCFIPSRASDVVYPKLVRLFYANLETKFTPKGTFFMSIMKSIKITLSHSILESIFGLKFIKTTPSNLTRKRAKDLCLAQFAYPQKLVGYKCQTKAISYSVPRTSASNLTPEEGTALKISFPNTLPAPNVATVLAGLQEDNAAIRHQLD</sequence>
<keyword evidence="3" id="KW-1185">Reference proteome</keyword>
<dbReference type="Proteomes" id="UP001153076">
    <property type="component" value="Unassembled WGS sequence"/>
</dbReference>
<comment type="caution">
    <text evidence="2">The sequence shown here is derived from an EMBL/GenBank/DDBJ whole genome shotgun (WGS) entry which is preliminary data.</text>
</comment>